<reference evidence="2" key="1">
    <citation type="submission" date="2021-03" db="EMBL/GenBank/DDBJ databases">
        <title>Chromosome level genome of the anhydrobiotic midge Polypedilum vanderplanki.</title>
        <authorList>
            <person name="Yoshida Y."/>
            <person name="Kikawada T."/>
            <person name="Gusev O."/>
        </authorList>
    </citation>
    <scope>NUCLEOTIDE SEQUENCE</scope>
    <source>
        <strain evidence="2">NIAS01</strain>
        <tissue evidence="2">Whole body or cell culture</tissue>
    </source>
</reference>
<evidence type="ECO:0000256" key="1">
    <source>
        <dbReference type="SAM" id="SignalP"/>
    </source>
</evidence>
<evidence type="ECO:0000313" key="3">
    <source>
        <dbReference type="Proteomes" id="UP001107558"/>
    </source>
</evidence>
<dbReference type="SUPFAM" id="SSF52058">
    <property type="entry name" value="L domain-like"/>
    <property type="match status" value="1"/>
</dbReference>
<name>A0A9J6BFL4_POLVA</name>
<dbReference type="Gene3D" id="3.80.10.10">
    <property type="entry name" value="Ribonuclease Inhibitor"/>
    <property type="match status" value="1"/>
</dbReference>
<dbReference type="OrthoDB" id="676979at2759"/>
<evidence type="ECO:0000313" key="2">
    <source>
        <dbReference type="EMBL" id="KAG5668391.1"/>
    </source>
</evidence>
<dbReference type="InterPro" id="IPR001611">
    <property type="entry name" value="Leu-rich_rpt"/>
</dbReference>
<proteinExistence type="predicted"/>
<protein>
    <submittedName>
        <fullName evidence="2">Uncharacterized protein</fullName>
    </submittedName>
</protein>
<comment type="caution">
    <text evidence="2">The sequence shown here is derived from an EMBL/GenBank/DDBJ whole genome shotgun (WGS) entry which is preliminary data.</text>
</comment>
<keyword evidence="1" id="KW-0732">Signal</keyword>
<feature type="signal peptide" evidence="1">
    <location>
        <begin position="1"/>
        <end position="16"/>
    </location>
</feature>
<feature type="chain" id="PRO_5039937748" evidence="1">
    <location>
        <begin position="17"/>
        <end position="242"/>
    </location>
</feature>
<accession>A0A9J6BFL4</accession>
<dbReference type="Proteomes" id="UP001107558">
    <property type="component" value="Chromosome 4"/>
</dbReference>
<dbReference type="AlphaFoldDB" id="A0A9J6BFL4"/>
<keyword evidence="3" id="KW-1185">Reference proteome</keyword>
<dbReference type="EMBL" id="JADBJN010000004">
    <property type="protein sequence ID" value="KAG5668391.1"/>
    <property type="molecule type" value="Genomic_DNA"/>
</dbReference>
<dbReference type="InterPro" id="IPR032675">
    <property type="entry name" value="LRR_dom_sf"/>
</dbReference>
<organism evidence="2 3">
    <name type="scientific">Polypedilum vanderplanki</name>
    <name type="common">Sleeping chironomid midge</name>
    <dbReference type="NCBI Taxonomy" id="319348"/>
    <lineage>
        <taxon>Eukaryota</taxon>
        <taxon>Metazoa</taxon>
        <taxon>Ecdysozoa</taxon>
        <taxon>Arthropoda</taxon>
        <taxon>Hexapoda</taxon>
        <taxon>Insecta</taxon>
        <taxon>Pterygota</taxon>
        <taxon>Neoptera</taxon>
        <taxon>Endopterygota</taxon>
        <taxon>Diptera</taxon>
        <taxon>Nematocera</taxon>
        <taxon>Chironomoidea</taxon>
        <taxon>Chironomidae</taxon>
        <taxon>Chironominae</taxon>
        <taxon>Polypedilum</taxon>
        <taxon>Polypedilum</taxon>
    </lineage>
</organism>
<sequence length="242" mass="27946">MKFLIFLISFISIISAVEINCVFDKRLSLVGLIYHCILDSEPSITLPYTFITATNGNHQSSMNNENVQAFYSGSLNHIINYIPHGLDKIFPNLIAIMIFFGRIKEIHQKDLEQFPKLKQLSLWQNDIEYLEEDLFKFNPELIVVNFGKNKISKIFPTIFDHLHQLESLSLNGNKCVNKFEEKRSDVIKLIKEIKEICSPSNISENDDINKCKNLAKIKNQYIKLTSVISNLEANCKQIYENV</sequence>
<gene>
    <name evidence="2" type="ORF">PVAND_016331</name>
</gene>
<dbReference type="Pfam" id="PF13855">
    <property type="entry name" value="LRR_8"/>
    <property type="match status" value="1"/>
</dbReference>